<evidence type="ECO:0000256" key="12">
    <source>
        <dbReference type="ARBA" id="ARBA00031671"/>
    </source>
</evidence>
<evidence type="ECO:0000256" key="11">
    <source>
        <dbReference type="ARBA" id="ARBA00023239"/>
    </source>
</evidence>
<dbReference type="PATRIC" id="fig|1121439.3.peg.77"/>
<evidence type="ECO:0000256" key="4">
    <source>
        <dbReference type="ARBA" id="ARBA00013149"/>
    </source>
</evidence>
<dbReference type="InterPro" id="IPR052219">
    <property type="entry name" value="Photolyase_Class-2"/>
</dbReference>
<dbReference type="InterPro" id="IPR006050">
    <property type="entry name" value="DNA_photolyase_N"/>
</dbReference>
<sequence>MNERRLHALNAGEPGQGPVLYWMHREHRARDNWGLLHAQGLALRAGRPLAVVYGLADAFLGATMRQFGFLLDGLRLVEAELSALNIPFFLLRGDPPEEIARFAGHHGAHTVVTDFDSLRLKRQWLARAAKALACPLVEADSRNICPCRAVSDKREYMARTIRPKIMRLLPEFLEPFPALAPHPVPWPGHGPANYFVAARAALAVDRSVAEVDWARPGTDAGMGMLRAFMAERLARYHERNDPNAGAVSLLSPWLHFGMISAQRVALEALRATAPAEARDSFVEELVVRRELADNFCLHAPDYDSISCFPDWAVRSLDKHRGDERPWLYGLDDLEGAATHDPLWNAAQRQMVRRGHMHGWLRMYWAKKILEWSATPEEALRAAILLNDRYQLDGREANGYAGIAWALGGVHDRPWAERPVFGSVRYMNFAGARRKFDVAAFVSAFGDARDRELLTAMR</sequence>
<keyword evidence="6" id="KW-0285">Flavoprotein</keyword>
<organism evidence="15 16">
    <name type="scientific">Alkalidesulfovibrio alkalitolerans DSM 16529</name>
    <dbReference type="NCBI Taxonomy" id="1121439"/>
    <lineage>
        <taxon>Bacteria</taxon>
        <taxon>Pseudomonadati</taxon>
        <taxon>Thermodesulfobacteriota</taxon>
        <taxon>Desulfovibrionia</taxon>
        <taxon>Desulfovibrionales</taxon>
        <taxon>Desulfovibrionaceae</taxon>
        <taxon>Alkalidesulfovibrio</taxon>
    </lineage>
</organism>
<evidence type="ECO:0000256" key="1">
    <source>
        <dbReference type="ARBA" id="ARBA00001932"/>
    </source>
</evidence>
<evidence type="ECO:0000256" key="7">
    <source>
        <dbReference type="ARBA" id="ARBA00022763"/>
    </source>
</evidence>
<dbReference type="STRING" id="1121439.dsat_1694"/>
<dbReference type="GO" id="GO:0000719">
    <property type="term" value="P:photoreactive repair"/>
    <property type="evidence" value="ECO:0007669"/>
    <property type="project" value="TreeGrafter"/>
</dbReference>
<dbReference type="eggNOG" id="COG0415">
    <property type="taxonomic scope" value="Bacteria"/>
</dbReference>
<evidence type="ECO:0000256" key="9">
    <source>
        <dbReference type="ARBA" id="ARBA00023125"/>
    </source>
</evidence>
<dbReference type="SUPFAM" id="SSF48173">
    <property type="entry name" value="Cryptochrome/photolyase FAD-binding domain"/>
    <property type="match status" value="1"/>
</dbReference>
<evidence type="ECO:0000256" key="13">
    <source>
        <dbReference type="ARBA" id="ARBA00033999"/>
    </source>
</evidence>
<dbReference type="PROSITE" id="PS01083">
    <property type="entry name" value="DNA_PHOTOLYASES_2_1"/>
    <property type="match status" value="1"/>
</dbReference>
<evidence type="ECO:0000256" key="5">
    <source>
        <dbReference type="ARBA" id="ARBA00014046"/>
    </source>
</evidence>
<dbReference type="OrthoDB" id="9772484at2"/>
<comment type="catalytic activity">
    <reaction evidence="13">
        <text>cyclobutadipyrimidine (in DNA) = 2 pyrimidine residues (in DNA).</text>
        <dbReference type="EC" id="4.1.99.3"/>
    </reaction>
</comment>
<dbReference type="NCBIfam" id="TIGR00591">
    <property type="entry name" value="phr2"/>
    <property type="match status" value="1"/>
</dbReference>
<keyword evidence="9" id="KW-0238">DNA-binding</keyword>
<dbReference type="PANTHER" id="PTHR10211:SF0">
    <property type="entry name" value="DEOXYRIBODIPYRIMIDINE PHOTO-LYASE"/>
    <property type="match status" value="1"/>
</dbReference>
<dbReference type="FunFam" id="3.40.50.620:FF:000110">
    <property type="entry name" value="Deoxyribodipyrimidine photolyase"/>
    <property type="match status" value="1"/>
</dbReference>
<dbReference type="Gene3D" id="1.10.579.10">
    <property type="entry name" value="DNA Cyclobutane Dipyrimidine Photolyase, subunit A, domain 3"/>
    <property type="match status" value="1"/>
</dbReference>
<reference evidence="15 16" key="1">
    <citation type="journal article" date="2013" name="Genome Announc.">
        <title>Draft genome sequences for three mercury-methylating, sulfate-reducing bacteria.</title>
        <authorList>
            <person name="Brown S.D."/>
            <person name="Hurt R.A.Jr."/>
            <person name="Gilmour C.C."/>
            <person name="Elias D.A."/>
        </authorList>
    </citation>
    <scope>NUCLEOTIDE SEQUENCE [LARGE SCALE GENOMIC DNA]</scope>
    <source>
        <strain evidence="15 16">DSM 16529</strain>
    </source>
</reference>
<dbReference type="SUPFAM" id="SSF52425">
    <property type="entry name" value="Cryptochrome/photolyase, N-terminal domain"/>
    <property type="match status" value="1"/>
</dbReference>
<keyword evidence="10" id="KW-0234">DNA repair</keyword>
<dbReference type="PROSITE" id="PS51645">
    <property type="entry name" value="PHR_CRY_ALPHA_BETA"/>
    <property type="match status" value="1"/>
</dbReference>
<comment type="cofactor">
    <cofactor evidence="2">
        <name>FAD</name>
        <dbReference type="ChEBI" id="CHEBI:57692"/>
    </cofactor>
</comment>
<evidence type="ECO:0000313" key="16">
    <source>
        <dbReference type="Proteomes" id="UP000014975"/>
    </source>
</evidence>
<dbReference type="AlphaFoldDB" id="S7TH77"/>
<feature type="domain" description="Photolyase/cryptochrome alpha/beta" evidence="14">
    <location>
        <begin position="17"/>
        <end position="147"/>
    </location>
</feature>
<keyword evidence="11 15" id="KW-0456">Lyase</keyword>
<dbReference type="InterPro" id="IPR032673">
    <property type="entry name" value="DNA_photolyase_2_CS"/>
</dbReference>
<evidence type="ECO:0000256" key="10">
    <source>
        <dbReference type="ARBA" id="ARBA00023204"/>
    </source>
</evidence>
<dbReference type="RefSeq" id="WP_020885580.1">
    <property type="nucleotide sequence ID" value="NZ_ATHI01000001.1"/>
</dbReference>
<evidence type="ECO:0000259" key="14">
    <source>
        <dbReference type="PROSITE" id="PS51645"/>
    </source>
</evidence>
<evidence type="ECO:0000313" key="15">
    <source>
        <dbReference type="EMBL" id="EPR36166.1"/>
    </source>
</evidence>
<comment type="similarity">
    <text evidence="3">Belongs to the DNA photolyase class-2 family.</text>
</comment>
<dbReference type="EC" id="4.1.99.3" evidence="4"/>
<evidence type="ECO:0000256" key="6">
    <source>
        <dbReference type="ARBA" id="ARBA00022630"/>
    </source>
</evidence>
<dbReference type="Proteomes" id="UP000014975">
    <property type="component" value="Unassembled WGS sequence"/>
</dbReference>
<evidence type="ECO:0000256" key="2">
    <source>
        <dbReference type="ARBA" id="ARBA00001974"/>
    </source>
</evidence>
<dbReference type="InterPro" id="IPR008148">
    <property type="entry name" value="DNA_photolyase_2"/>
</dbReference>
<evidence type="ECO:0000256" key="3">
    <source>
        <dbReference type="ARBA" id="ARBA00006409"/>
    </source>
</evidence>
<dbReference type="EMBL" id="ATHI01000001">
    <property type="protein sequence ID" value="EPR36166.1"/>
    <property type="molecule type" value="Genomic_DNA"/>
</dbReference>
<comment type="cofactor">
    <cofactor evidence="1">
        <name>(6R)-5,10-methylene-5,6,7,8-tetrahydrofolate</name>
        <dbReference type="ChEBI" id="CHEBI:15636"/>
    </cofactor>
</comment>
<gene>
    <name evidence="15" type="ORF">dsat_1694</name>
</gene>
<keyword evidence="8" id="KW-0274">FAD</keyword>
<dbReference type="InterPro" id="IPR036134">
    <property type="entry name" value="Crypto/Photolyase_FAD-like_sf"/>
</dbReference>
<keyword evidence="7" id="KW-0227">DNA damage</keyword>
<dbReference type="InterPro" id="IPR036155">
    <property type="entry name" value="Crypto/Photolyase_N_sf"/>
</dbReference>
<dbReference type="GO" id="GO:0003677">
    <property type="term" value="F:DNA binding"/>
    <property type="evidence" value="ECO:0007669"/>
    <property type="project" value="UniProtKB-KW"/>
</dbReference>
<dbReference type="Pfam" id="PF00875">
    <property type="entry name" value="DNA_photolyase"/>
    <property type="match status" value="1"/>
</dbReference>
<keyword evidence="16" id="KW-1185">Reference proteome</keyword>
<dbReference type="Gene3D" id="3.40.50.620">
    <property type="entry name" value="HUPs"/>
    <property type="match status" value="1"/>
</dbReference>
<dbReference type="InterPro" id="IPR014729">
    <property type="entry name" value="Rossmann-like_a/b/a_fold"/>
</dbReference>
<dbReference type="GO" id="GO:0003904">
    <property type="term" value="F:deoxyribodipyrimidine photo-lyase activity"/>
    <property type="evidence" value="ECO:0007669"/>
    <property type="project" value="UniProtKB-EC"/>
</dbReference>
<dbReference type="FunFam" id="1.10.579.10:FF:000002">
    <property type="entry name" value="Deoxyribodipyrimidine photolyase"/>
    <property type="match status" value="1"/>
</dbReference>
<dbReference type="PANTHER" id="PTHR10211">
    <property type="entry name" value="DEOXYRIBODIPYRIMIDINE PHOTOLYASE"/>
    <property type="match status" value="1"/>
</dbReference>
<dbReference type="Gene3D" id="1.25.40.80">
    <property type="match status" value="1"/>
</dbReference>
<name>S7TH77_9BACT</name>
<protein>
    <recommendedName>
        <fullName evidence="5">Deoxyribodipyrimidine photo-lyase</fullName>
        <ecNumber evidence="4">4.1.99.3</ecNumber>
    </recommendedName>
    <alternativeName>
        <fullName evidence="12">DNA photolyase</fullName>
    </alternativeName>
</protein>
<comment type="caution">
    <text evidence="15">The sequence shown here is derived from an EMBL/GenBank/DDBJ whole genome shotgun (WGS) entry which is preliminary data.</text>
</comment>
<proteinExistence type="inferred from homology"/>
<accession>S7TH77</accession>
<evidence type="ECO:0000256" key="8">
    <source>
        <dbReference type="ARBA" id="ARBA00022827"/>
    </source>
</evidence>